<feature type="domain" description="EamA" evidence="6">
    <location>
        <begin position="31"/>
        <end position="157"/>
    </location>
</feature>
<dbReference type="InterPro" id="IPR037185">
    <property type="entry name" value="EmrE-like"/>
</dbReference>
<dbReference type="EMBL" id="JHEH01000008">
    <property type="protein sequence ID" value="KEP70012.1"/>
    <property type="molecule type" value="Genomic_DNA"/>
</dbReference>
<feature type="transmembrane region" description="Helical" evidence="5">
    <location>
        <begin position="264"/>
        <end position="283"/>
    </location>
</feature>
<keyword evidence="8" id="KW-1185">Reference proteome</keyword>
<feature type="transmembrane region" description="Helical" evidence="5">
    <location>
        <begin position="21"/>
        <end position="38"/>
    </location>
</feature>
<evidence type="ECO:0000256" key="3">
    <source>
        <dbReference type="ARBA" id="ARBA00022989"/>
    </source>
</evidence>
<dbReference type="SUPFAM" id="SSF103481">
    <property type="entry name" value="Multidrug resistance efflux transporter EmrE"/>
    <property type="match status" value="2"/>
</dbReference>
<feature type="transmembrane region" description="Helical" evidence="5">
    <location>
        <begin position="112"/>
        <end position="133"/>
    </location>
</feature>
<dbReference type="GO" id="GO:0016020">
    <property type="term" value="C:membrane"/>
    <property type="evidence" value="ECO:0007669"/>
    <property type="project" value="UniProtKB-SubCell"/>
</dbReference>
<sequence length="321" mass="33495">MINPIAKAMTHRIAPTAPLSLSPLVWALLGGLALIWGSSFLSNRAALDGAGVFTVVFIRVALGAVLLWIWVLARGIPIPRRPVLLVHFVVMGLLNNAIPFSLIVWGQQHIESGLASILNASTAIFGALIAALVFSDERLSARKSLGIALGFCGVVVAIGPEALRGFNPASAGQIAILGAAMSYGVAGAYARRAVRGIAPELSAAGMLTGGTLWILPLMLWLEGMPRLDYAPSVWTAMLWLGFGCSALAYLLYYRILSLAGAANLALVTLLIPPVAIVAGWAVYGERLGLSEIGGFALLAVGLAILNAKPAQRPPAPAPKTP</sequence>
<dbReference type="InterPro" id="IPR000620">
    <property type="entry name" value="EamA_dom"/>
</dbReference>
<dbReference type="AlphaFoldDB" id="A0A074U5T7"/>
<feature type="transmembrane region" description="Helical" evidence="5">
    <location>
        <begin position="289"/>
        <end position="307"/>
    </location>
</feature>
<feature type="transmembrane region" description="Helical" evidence="5">
    <location>
        <begin position="169"/>
        <end position="189"/>
    </location>
</feature>
<protein>
    <submittedName>
        <fullName evidence="7">Multidrug transporter</fullName>
    </submittedName>
</protein>
<dbReference type="PANTHER" id="PTHR32322:SF9">
    <property type="entry name" value="AMINO-ACID METABOLITE EFFLUX PUMP-RELATED"/>
    <property type="match status" value="1"/>
</dbReference>
<name>A0A074U5T7_9RHOB</name>
<evidence type="ECO:0000256" key="4">
    <source>
        <dbReference type="ARBA" id="ARBA00023136"/>
    </source>
</evidence>
<evidence type="ECO:0000256" key="1">
    <source>
        <dbReference type="ARBA" id="ARBA00004141"/>
    </source>
</evidence>
<dbReference type="PANTHER" id="PTHR32322">
    <property type="entry name" value="INNER MEMBRANE TRANSPORTER"/>
    <property type="match status" value="1"/>
</dbReference>
<feature type="transmembrane region" description="Helical" evidence="5">
    <location>
        <begin position="83"/>
        <end position="106"/>
    </location>
</feature>
<gene>
    <name evidence="7" type="ORF">DL1_19700</name>
</gene>
<comment type="caution">
    <text evidence="7">The sequence shown here is derived from an EMBL/GenBank/DDBJ whole genome shotgun (WGS) entry which is preliminary data.</text>
</comment>
<keyword evidence="4 5" id="KW-0472">Membrane</keyword>
<evidence type="ECO:0000256" key="5">
    <source>
        <dbReference type="SAM" id="Phobius"/>
    </source>
</evidence>
<feature type="domain" description="EamA" evidence="6">
    <location>
        <begin position="172"/>
        <end position="306"/>
    </location>
</feature>
<dbReference type="Pfam" id="PF00892">
    <property type="entry name" value="EamA"/>
    <property type="match status" value="2"/>
</dbReference>
<dbReference type="STRING" id="1185766.SAMN05216224_106231"/>
<evidence type="ECO:0000259" key="6">
    <source>
        <dbReference type="Pfam" id="PF00892"/>
    </source>
</evidence>
<dbReference type="Proteomes" id="UP000027725">
    <property type="component" value="Unassembled WGS sequence"/>
</dbReference>
<proteinExistence type="predicted"/>
<dbReference type="InterPro" id="IPR050638">
    <property type="entry name" value="AA-Vitamin_Transporters"/>
</dbReference>
<accession>A0A074U5T7</accession>
<reference evidence="7 8" key="1">
    <citation type="submission" date="2014-03" db="EMBL/GenBank/DDBJ databases">
        <title>The draft genome sequence of Thioclava dalianensis DLFJ1-1.</title>
        <authorList>
            <person name="Lai Q."/>
            <person name="Shao Z."/>
        </authorList>
    </citation>
    <scope>NUCLEOTIDE SEQUENCE [LARGE SCALE GENOMIC DNA]</scope>
    <source>
        <strain evidence="7 8">DLFJ1-1</strain>
    </source>
</reference>
<keyword evidence="2 5" id="KW-0812">Transmembrane</keyword>
<comment type="subcellular location">
    <subcellularLocation>
        <location evidence="1">Membrane</location>
        <topology evidence="1">Multi-pass membrane protein</topology>
    </subcellularLocation>
</comment>
<organism evidence="7 8">
    <name type="scientific">Thioclava dalianensis</name>
    <dbReference type="NCBI Taxonomy" id="1185766"/>
    <lineage>
        <taxon>Bacteria</taxon>
        <taxon>Pseudomonadati</taxon>
        <taxon>Pseudomonadota</taxon>
        <taxon>Alphaproteobacteria</taxon>
        <taxon>Rhodobacterales</taxon>
        <taxon>Paracoccaceae</taxon>
        <taxon>Thioclava</taxon>
    </lineage>
</organism>
<dbReference type="eggNOG" id="COG0697">
    <property type="taxonomic scope" value="Bacteria"/>
</dbReference>
<evidence type="ECO:0000256" key="2">
    <source>
        <dbReference type="ARBA" id="ARBA00022692"/>
    </source>
</evidence>
<feature type="transmembrane region" description="Helical" evidence="5">
    <location>
        <begin position="145"/>
        <end position="163"/>
    </location>
</feature>
<evidence type="ECO:0000313" key="7">
    <source>
        <dbReference type="EMBL" id="KEP70012.1"/>
    </source>
</evidence>
<feature type="transmembrane region" description="Helical" evidence="5">
    <location>
        <begin position="50"/>
        <end position="71"/>
    </location>
</feature>
<feature type="transmembrane region" description="Helical" evidence="5">
    <location>
        <begin position="201"/>
        <end position="221"/>
    </location>
</feature>
<evidence type="ECO:0000313" key="8">
    <source>
        <dbReference type="Proteomes" id="UP000027725"/>
    </source>
</evidence>
<feature type="transmembrane region" description="Helical" evidence="5">
    <location>
        <begin position="233"/>
        <end position="252"/>
    </location>
</feature>
<keyword evidence="3 5" id="KW-1133">Transmembrane helix</keyword>